<dbReference type="RefSeq" id="WP_087142920.1">
    <property type="nucleotide sequence ID" value="NZ_FUKI01000092.1"/>
</dbReference>
<accession>A0A1R4H537</accession>
<dbReference type="Proteomes" id="UP000195667">
    <property type="component" value="Unassembled WGS sequence"/>
</dbReference>
<proteinExistence type="predicted"/>
<evidence type="ECO:0000313" key="1">
    <source>
        <dbReference type="EMBL" id="SJM91362.1"/>
    </source>
</evidence>
<dbReference type="OrthoDB" id="5569359at2"/>
<gene>
    <name evidence="1" type="ORF">CRENPOLYSF1_190043</name>
</gene>
<keyword evidence="2" id="KW-1185">Reference proteome</keyword>
<protein>
    <submittedName>
        <fullName evidence="1">Uncharacterized protein</fullName>
    </submittedName>
</protein>
<evidence type="ECO:0000313" key="2">
    <source>
        <dbReference type="Proteomes" id="UP000195667"/>
    </source>
</evidence>
<name>A0A1R4H537_9GAMM</name>
<reference evidence="2" key="1">
    <citation type="submission" date="2017-02" db="EMBL/GenBank/DDBJ databases">
        <authorList>
            <person name="Daims H."/>
        </authorList>
    </citation>
    <scope>NUCLEOTIDE SEQUENCE [LARGE SCALE GENOMIC DNA]</scope>
</reference>
<organism evidence="1 2">
    <name type="scientific">Crenothrix polyspora</name>
    <dbReference type="NCBI Taxonomy" id="360316"/>
    <lineage>
        <taxon>Bacteria</taxon>
        <taxon>Pseudomonadati</taxon>
        <taxon>Pseudomonadota</taxon>
        <taxon>Gammaproteobacteria</taxon>
        <taxon>Methylococcales</taxon>
        <taxon>Crenotrichaceae</taxon>
        <taxon>Crenothrix</taxon>
    </lineage>
</organism>
<dbReference type="AlphaFoldDB" id="A0A1R4H537"/>
<sequence>MFLPLRTVILFFLVLLQLIAPLVHAHTGEQIFNTGLHIPGLEAFDHAHNSDTPLLLQSASAHNSEGLLIGINTGLKAKHSTALDDNDSPVYIIPTAAIVKTTLSQFDSNFSPQPLPPALQTLISAHPARAPPQHPLA</sequence>
<dbReference type="EMBL" id="FUKI01000092">
    <property type="protein sequence ID" value="SJM91362.1"/>
    <property type="molecule type" value="Genomic_DNA"/>
</dbReference>